<dbReference type="InterPro" id="IPR032675">
    <property type="entry name" value="LRR_dom_sf"/>
</dbReference>
<reference evidence="1" key="1">
    <citation type="submission" date="2021-06" db="EMBL/GenBank/DDBJ databases">
        <authorList>
            <person name="Kallberg Y."/>
            <person name="Tangrot J."/>
            <person name="Rosling A."/>
        </authorList>
    </citation>
    <scope>NUCLEOTIDE SEQUENCE</scope>
    <source>
        <strain evidence="1">CL551</strain>
    </source>
</reference>
<name>A0A9N9AFM1_9GLOM</name>
<dbReference type="Proteomes" id="UP000789342">
    <property type="component" value="Unassembled WGS sequence"/>
</dbReference>
<gene>
    <name evidence="1" type="ORF">AMORRO_LOCUS4583</name>
</gene>
<keyword evidence="2" id="KW-1185">Reference proteome</keyword>
<evidence type="ECO:0000313" key="1">
    <source>
        <dbReference type="EMBL" id="CAG8529091.1"/>
    </source>
</evidence>
<sequence>MSSSSSKRVHLTNECYQEVFKHLLNDKDSLYSCLFVSRTFCKWIVPLLWSHPFTLLPIKHSDKLIRTYVSCLSEREKSSFREFESVEGFHNAKRPLFDYVSLLRELDYYGFYTAISQWAQLDILTDFVINKLILTFVRRGKHIRSLNWYHNNARVELPNLLKFPGETLSKVKYLRCGGSSAEDNTYRQLLKISNVTELEIQDYRKSNERNLAAFIRSQNSLRHLTYRSIYGGTWRLVAALRSQAQSLRTIKFMDVSFTDVTLRGLVGCNNLEVLEFFSCHGIDVDRFWKPIVENSDFRLKKLSLVQVSVLPEAIEKIITQANERLVEVIVDREVTDRIPQFIEILTDHCPNISYIKIFLRGAEKIKLLFSRITSSKLKKLVIRTNGVDATEILPSLSKLVPLSLHQLDMDVRISPNSLQSFLNNCEAPIKTLIMTFGRVGDEHMEVLMKYALERKSLKSFGFMYESGWGEMKVSEEVENRAREIFDLPNFFDPNDFYFHYSDNDADDSGW</sequence>
<dbReference type="Gene3D" id="3.80.10.10">
    <property type="entry name" value="Ribonuclease Inhibitor"/>
    <property type="match status" value="1"/>
</dbReference>
<dbReference type="OrthoDB" id="2328876at2759"/>
<dbReference type="AlphaFoldDB" id="A0A9N9AFM1"/>
<evidence type="ECO:0000313" key="2">
    <source>
        <dbReference type="Proteomes" id="UP000789342"/>
    </source>
</evidence>
<comment type="caution">
    <text evidence="1">The sequence shown here is derived from an EMBL/GenBank/DDBJ whole genome shotgun (WGS) entry which is preliminary data.</text>
</comment>
<organism evidence="1 2">
    <name type="scientific">Acaulospora morrowiae</name>
    <dbReference type="NCBI Taxonomy" id="94023"/>
    <lineage>
        <taxon>Eukaryota</taxon>
        <taxon>Fungi</taxon>
        <taxon>Fungi incertae sedis</taxon>
        <taxon>Mucoromycota</taxon>
        <taxon>Glomeromycotina</taxon>
        <taxon>Glomeromycetes</taxon>
        <taxon>Diversisporales</taxon>
        <taxon>Acaulosporaceae</taxon>
        <taxon>Acaulospora</taxon>
    </lineage>
</organism>
<accession>A0A9N9AFM1</accession>
<proteinExistence type="predicted"/>
<dbReference type="EMBL" id="CAJVPV010002536">
    <property type="protein sequence ID" value="CAG8529091.1"/>
    <property type="molecule type" value="Genomic_DNA"/>
</dbReference>
<protein>
    <submittedName>
        <fullName evidence="1">4777_t:CDS:1</fullName>
    </submittedName>
</protein>
<dbReference type="SUPFAM" id="SSF52047">
    <property type="entry name" value="RNI-like"/>
    <property type="match status" value="1"/>
</dbReference>